<dbReference type="InterPro" id="IPR004358">
    <property type="entry name" value="Sig_transdc_His_kin-like_C"/>
</dbReference>
<sequence length="420" mass="45234">MTSLRARIAALLIAAILAVVGLATFAASRVLGPPDPELTIEPVARQIHVLADMAETAPDLLREAGGIIQPEPAGTEVLEGINRFLTHALRETGPARTVLVSRSDSDAVLIASVKLADGNWLASPIPDPSPPDNQWLMMGIWLSVIIAGSALVSLYAARRLSRPLELLEQAAHRIGADATLSPVPENGPAEVRATARALNLLSSRLSSAMESRMRLIAAAGHDLRTPMTRMRLRAEFVEDDDDRAKWLADLEELDRIADSAITLVREEVGGDAPQAFSLDDLLRDIAAELSELGQAVQLDQLDQARISASPLAMKRALRNLITNAATHGSGAELSLKRSGQDAVLSIRDNAPGIPDHLIAQVFEPFFRVDPARRKTVAGAGLGLAIAREIIERFGGHLTIRNRRTQGLIQTVKLPLTPEER</sequence>
<proteinExistence type="predicted"/>
<keyword evidence="9" id="KW-0547">Nucleotide-binding</keyword>
<dbReference type="PANTHER" id="PTHR44936:SF5">
    <property type="entry name" value="SENSOR HISTIDINE KINASE ENVZ"/>
    <property type="match status" value="1"/>
</dbReference>
<dbReference type="InterPro" id="IPR003660">
    <property type="entry name" value="HAMP_dom"/>
</dbReference>
<accession>A0A533I954</accession>
<evidence type="ECO:0000259" key="17">
    <source>
        <dbReference type="PROSITE" id="PS50885"/>
    </source>
</evidence>
<keyword evidence="4" id="KW-1003">Cell membrane</keyword>
<comment type="catalytic activity">
    <reaction evidence="1">
        <text>ATP + protein L-histidine = ADP + protein N-phospho-L-histidine.</text>
        <dbReference type="EC" id="2.7.13.3"/>
    </reaction>
</comment>
<evidence type="ECO:0000256" key="15">
    <source>
        <dbReference type="SAM" id="Phobius"/>
    </source>
</evidence>
<evidence type="ECO:0000256" key="7">
    <source>
        <dbReference type="ARBA" id="ARBA00022679"/>
    </source>
</evidence>
<evidence type="ECO:0000256" key="14">
    <source>
        <dbReference type="ARBA" id="ARBA00023136"/>
    </source>
</evidence>
<dbReference type="Pfam" id="PF02518">
    <property type="entry name" value="HATPase_c"/>
    <property type="match status" value="1"/>
</dbReference>
<organism evidence="18 19">
    <name type="scientific">Paracoccus denitrificans</name>
    <dbReference type="NCBI Taxonomy" id="266"/>
    <lineage>
        <taxon>Bacteria</taxon>
        <taxon>Pseudomonadati</taxon>
        <taxon>Pseudomonadota</taxon>
        <taxon>Alphaproteobacteria</taxon>
        <taxon>Rhodobacterales</taxon>
        <taxon>Paracoccaceae</taxon>
        <taxon>Paracoccus</taxon>
    </lineage>
</organism>
<evidence type="ECO:0000256" key="6">
    <source>
        <dbReference type="ARBA" id="ARBA00022553"/>
    </source>
</evidence>
<keyword evidence="5" id="KW-0997">Cell inner membrane</keyword>
<evidence type="ECO:0000256" key="2">
    <source>
        <dbReference type="ARBA" id="ARBA00004429"/>
    </source>
</evidence>
<dbReference type="EC" id="2.7.13.3" evidence="3"/>
<dbReference type="SMART" id="SM00387">
    <property type="entry name" value="HATPase_c"/>
    <property type="match status" value="1"/>
</dbReference>
<evidence type="ECO:0000256" key="3">
    <source>
        <dbReference type="ARBA" id="ARBA00012438"/>
    </source>
</evidence>
<evidence type="ECO:0000313" key="18">
    <source>
        <dbReference type="EMBL" id="TKW67365.1"/>
    </source>
</evidence>
<dbReference type="SUPFAM" id="SSF55874">
    <property type="entry name" value="ATPase domain of HSP90 chaperone/DNA topoisomerase II/histidine kinase"/>
    <property type="match status" value="1"/>
</dbReference>
<dbReference type="AlphaFoldDB" id="A0A533I954"/>
<evidence type="ECO:0000256" key="8">
    <source>
        <dbReference type="ARBA" id="ARBA00022692"/>
    </source>
</evidence>
<dbReference type="Proteomes" id="UP000315344">
    <property type="component" value="Unassembled WGS sequence"/>
</dbReference>
<keyword evidence="14 15" id="KW-0472">Membrane</keyword>
<feature type="domain" description="HAMP" evidence="17">
    <location>
        <begin position="158"/>
        <end position="210"/>
    </location>
</feature>
<keyword evidence="10" id="KW-0418">Kinase</keyword>
<dbReference type="EMBL" id="VAFL01000004">
    <property type="protein sequence ID" value="TKW67365.1"/>
    <property type="molecule type" value="Genomic_DNA"/>
</dbReference>
<keyword evidence="6" id="KW-0597">Phosphoprotein</keyword>
<evidence type="ECO:0000256" key="12">
    <source>
        <dbReference type="ARBA" id="ARBA00022989"/>
    </source>
</evidence>
<evidence type="ECO:0000256" key="10">
    <source>
        <dbReference type="ARBA" id="ARBA00022777"/>
    </source>
</evidence>
<protein>
    <recommendedName>
        <fullName evidence="3">histidine kinase</fullName>
        <ecNumber evidence="3">2.7.13.3</ecNumber>
    </recommendedName>
</protein>
<dbReference type="InterPro" id="IPR005467">
    <property type="entry name" value="His_kinase_dom"/>
</dbReference>
<dbReference type="InterPro" id="IPR050980">
    <property type="entry name" value="2C_sensor_his_kinase"/>
</dbReference>
<dbReference type="PROSITE" id="PS50885">
    <property type="entry name" value="HAMP"/>
    <property type="match status" value="1"/>
</dbReference>
<dbReference type="Gene3D" id="3.30.565.10">
    <property type="entry name" value="Histidine kinase-like ATPase, C-terminal domain"/>
    <property type="match status" value="1"/>
</dbReference>
<dbReference type="GO" id="GO:0000155">
    <property type="term" value="F:phosphorelay sensor kinase activity"/>
    <property type="evidence" value="ECO:0007669"/>
    <property type="project" value="InterPro"/>
</dbReference>
<reference evidence="18 19" key="1">
    <citation type="journal article" date="2017" name="Nat. Commun.">
        <title>In situ click chemistry generation of cyclooxygenase-2 inhibitors.</title>
        <authorList>
            <person name="Bhardwaj A."/>
            <person name="Kaur J."/>
            <person name="Wuest M."/>
            <person name="Wuest F."/>
        </authorList>
    </citation>
    <scope>NUCLEOTIDE SEQUENCE [LARGE SCALE GENOMIC DNA]</scope>
    <source>
        <strain evidence="18">S2_012_000_R3_94</strain>
    </source>
</reference>
<dbReference type="PRINTS" id="PR00344">
    <property type="entry name" value="BCTRLSENSOR"/>
</dbReference>
<dbReference type="PROSITE" id="PS50109">
    <property type="entry name" value="HIS_KIN"/>
    <property type="match status" value="1"/>
</dbReference>
<evidence type="ECO:0000256" key="1">
    <source>
        <dbReference type="ARBA" id="ARBA00000085"/>
    </source>
</evidence>
<keyword evidence="13" id="KW-0902">Two-component regulatory system</keyword>
<keyword evidence="7" id="KW-0808">Transferase</keyword>
<evidence type="ECO:0000256" key="5">
    <source>
        <dbReference type="ARBA" id="ARBA00022519"/>
    </source>
</evidence>
<evidence type="ECO:0000313" key="19">
    <source>
        <dbReference type="Proteomes" id="UP000315344"/>
    </source>
</evidence>
<dbReference type="Gene3D" id="1.10.287.130">
    <property type="match status" value="1"/>
</dbReference>
<dbReference type="InterPro" id="IPR036890">
    <property type="entry name" value="HATPase_C_sf"/>
</dbReference>
<dbReference type="GO" id="GO:0005886">
    <property type="term" value="C:plasma membrane"/>
    <property type="evidence" value="ECO:0007669"/>
    <property type="project" value="UniProtKB-SubCell"/>
</dbReference>
<feature type="transmembrane region" description="Helical" evidence="15">
    <location>
        <begin position="135"/>
        <end position="157"/>
    </location>
</feature>
<dbReference type="InterPro" id="IPR036097">
    <property type="entry name" value="HisK_dim/P_sf"/>
</dbReference>
<name>A0A533I954_PARDE</name>
<evidence type="ECO:0000256" key="4">
    <source>
        <dbReference type="ARBA" id="ARBA00022475"/>
    </source>
</evidence>
<dbReference type="SMART" id="SM00388">
    <property type="entry name" value="HisKA"/>
    <property type="match status" value="1"/>
</dbReference>
<evidence type="ECO:0000256" key="9">
    <source>
        <dbReference type="ARBA" id="ARBA00022741"/>
    </source>
</evidence>
<gene>
    <name evidence="18" type="ORF">DI616_06875</name>
</gene>
<dbReference type="Pfam" id="PF00672">
    <property type="entry name" value="HAMP"/>
    <property type="match status" value="1"/>
</dbReference>
<evidence type="ECO:0000259" key="16">
    <source>
        <dbReference type="PROSITE" id="PS50109"/>
    </source>
</evidence>
<dbReference type="SUPFAM" id="SSF47384">
    <property type="entry name" value="Homodimeric domain of signal transducing histidine kinase"/>
    <property type="match status" value="1"/>
</dbReference>
<keyword evidence="11" id="KW-0067">ATP-binding</keyword>
<dbReference type="GO" id="GO:0005524">
    <property type="term" value="F:ATP binding"/>
    <property type="evidence" value="ECO:0007669"/>
    <property type="project" value="UniProtKB-KW"/>
</dbReference>
<evidence type="ECO:0000256" key="11">
    <source>
        <dbReference type="ARBA" id="ARBA00022840"/>
    </source>
</evidence>
<comment type="subcellular location">
    <subcellularLocation>
        <location evidence="2">Cell inner membrane</location>
        <topology evidence="2">Multi-pass membrane protein</topology>
    </subcellularLocation>
</comment>
<keyword evidence="12 15" id="KW-1133">Transmembrane helix</keyword>
<dbReference type="CDD" id="cd00082">
    <property type="entry name" value="HisKA"/>
    <property type="match status" value="1"/>
</dbReference>
<comment type="caution">
    <text evidence="18">The sequence shown here is derived from an EMBL/GenBank/DDBJ whole genome shotgun (WGS) entry which is preliminary data.</text>
</comment>
<dbReference type="InterPro" id="IPR003661">
    <property type="entry name" value="HisK_dim/P_dom"/>
</dbReference>
<dbReference type="SMART" id="SM00304">
    <property type="entry name" value="HAMP"/>
    <property type="match status" value="1"/>
</dbReference>
<dbReference type="PANTHER" id="PTHR44936">
    <property type="entry name" value="SENSOR PROTEIN CREC"/>
    <property type="match status" value="1"/>
</dbReference>
<feature type="domain" description="Histidine kinase" evidence="16">
    <location>
        <begin position="218"/>
        <end position="417"/>
    </location>
</feature>
<keyword evidence="8 15" id="KW-0812">Transmembrane</keyword>
<evidence type="ECO:0000256" key="13">
    <source>
        <dbReference type="ARBA" id="ARBA00023012"/>
    </source>
</evidence>
<dbReference type="InterPro" id="IPR003594">
    <property type="entry name" value="HATPase_dom"/>
</dbReference>